<accession>A0A7S1KC15</accession>
<gene>
    <name evidence="2" type="ORF">VBRA1451_LOCUS24426</name>
</gene>
<name>A0A7S1KC15_9ALVE</name>
<evidence type="ECO:0000313" key="2">
    <source>
        <dbReference type="EMBL" id="CAD9069352.1"/>
    </source>
</evidence>
<feature type="region of interest" description="Disordered" evidence="1">
    <location>
        <begin position="27"/>
        <end position="57"/>
    </location>
</feature>
<sequence>MTKRPHTAVMDQKGCVRGGLAAGAANRERAVLRRDSEESAAAAGAHPAAPTPGQTSKYPFDLFLEDMLGKVDRKLTSSERTVFELNMMSWWKSMTYDDKRKWIIKYNRLNNQ</sequence>
<feature type="compositionally biased region" description="Low complexity" evidence="1">
    <location>
        <begin position="40"/>
        <end position="52"/>
    </location>
</feature>
<reference evidence="2" key="1">
    <citation type="submission" date="2021-01" db="EMBL/GenBank/DDBJ databases">
        <authorList>
            <person name="Corre E."/>
            <person name="Pelletier E."/>
            <person name="Niang G."/>
            <person name="Scheremetjew M."/>
            <person name="Finn R."/>
            <person name="Kale V."/>
            <person name="Holt S."/>
            <person name="Cochrane G."/>
            <person name="Meng A."/>
            <person name="Brown T."/>
            <person name="Cohen L."/>
        </authorList>
    </citation>
    <scope>NUCLEOTIDE SEQUENCE</scope>
    <source>
        <strain evidence="2">CCMP3346</strain>
    </source>
</reference>
<dbReference type="AlphaFoldDB" id="A0A7S1KC15"/>
<protein>
    <submittedName>
        <fullName evidence="2">Uncharacterized protein</fullName>
    </submittedName>
</protein>
<organism evidence="2">
    <name type="scientific">Vitrella brassicaformis</name>
    <dbReference type="NCBI Taxonomy" id="1169539"/>
    <lineage>
        <taxon>Eukaryota</taxon>
        <taxon>Sar</taxon>
        <taxon>Alveolata</taxon>
        <taxon>Colpodellida</taxon>
        <taxon>Vitrellaceae</taxon>
        <taxon>Vitrella</taxon>
    </lineage>
</organism>
<feature type="compositionally biased region" description="Basic and acidic residues" evidence="1">
    <location>
        <begin position="27"/>
        <end position="37"/>
    </location>
</feature>
<evidence type="ECO:0000256" key="1">
    <source>
        <dbReference type="SAM" id="MobiDB-lite"/>
    </source>
</evidence>
<dbReference type="EMBL" id="HBGB01041540">
    <property type="protein sequence ID" value="CAD9069352.1"/>
    <property type="molecule type" value="Transcribed_RNA"/>
</dbReference>
<proteinExistence type="predicted"/>